<keyword evidence="3" id="KW-0547">Nucleotide-binding</keyword>
<evidence type="ECO:0000313" key="7">
    <source>
        <dbReference type="EMBL" id="MWA03003.1"/>
    </source>
</evidence>
<dbReference type="GO" id="GO:0005524">
    <property type="term" value="F:ATP binding"/>
    <property type="evidence" value="ECO:0007669"/>
    <property type="project" value="UniProtKB-KW"/>
</dbReference>
<organism evidence="7 8">
    <name type="scientific">Actinomadura physcomitrii</name>
    <dbReference type="NCBI Taxonomy" id="2650748"/>
    <lineage>
        <taxon>Bacteria</taxon>
        <taxon>Bacillati</taxon>
        <taxon>Actinomycetota</taxon>
        <taxon>Actinomycetes</taxon>
        <taxon>Streptosporangiales</taxon>
        <taxon>Thermomonosporaceae</taxon>
        <taxon>Actinomadura</taxon>
    </lineage>
</organism>
<dbReference type="GO" id="GO:0016887">
    <property type="term" value="F:ATP hydrolysis activity"/>
    <property type="evidence" value="ECO:0007669"/>
    <property type="project" value="InterPro"/>
</dbReference>
<comment type="similarity">
    <text evidence="1">Belongs to the ABC transporter superfamily.</text>
</comment>
<dbReference type="AlphaFoldDB" id="A0A6I4MBF2"/>
<evidence type="ECO:0000256" key="1">
    <source>
        <dbReference type="ARBA" id="ARBA00005417"/>
    </source>
</evidence>
<evidence type="ECO:0000256" key="4">
    <source>
        <dbReference type="ARBA" id="ARBA00022840"/>
    </source>
</evidence>
<dbReference type="InterPro" id="IPR003439">
    <property type="entry name" value="ABC_transporter-like_ATP-bd"/>
</dbReference>
<keyword evidence="8" id="KW-1185">Reference proteome</keyword>
<keyword evidence="4 7" id="KW-0067">ATP-binding</keyword>
<evidence type="ECO:0000313" key="8">
    <source>
        <dbReference type="Proteomes" id="UP000462055"/>
    </source>
</evidence>
<reference evidence="7" key="1">
    <citation type="submission" date="2019-12" db="EMBL/GenBank/DDBJ databases">
        <title>Actinomadura physcomitrii sp. nov., a novel actinomycete isolated from moss [Physcomitrium sphaericum (Ludw) Fuernr].</title>
        <authorList>
            <person name="Zhuang X."/>
        </authorList>
    </citation>
    <scope>NUCLEOTIDE SEQUENCE [LARGE SCALE GENOMIC DNA]</scope>
    <source>
        <strain evidence="7">LD22</strain>
    </source>
</reference>
<dbReference type="Gene3D" id="3.40.50.300">
    <property type="entry name" value="P-loop containing nucleotide triphosphate hydrolases"/>
    <property type="match status" value="1"/>
</dbReference>
<dbReference type="Proteomes" id="UP000462055">
    <property type="component" value="Unassembled WGS sequence"/>
</dbReference>
<evidence type="ECO:0000256" key="3">
    <source>
        <dbReference type="ARBA" id="ARBA00022741"/>
    </source>
</evidence>
<sequence>MKILEARGLSVGHGDTTVARDLDLDVAPGEIVGIFGPNGAGKTTTLLTLAGCLPAHAGTVTALGSALGRSADARALARRGVRLVPEDRGLFRQLTVRENLVLGLPGRSAGKSALNETLDALPKLRTLLSRRAGLLSGGEQQQLALARALLGRPKLLLVDEMSQGLAPTIAMGLLRMLKVRAAEQGTSVLLVEQHVPMALDVVDRAYVFGHGRIMFAGTAAELAGSPDVLASVYLGAGDGSATGPADGPSPSPDK</sequence>
<gene>
    <name evidence="7" type="ORF">F8568_022015</name>
</gene>
<accession>A0A6I4MBF2</accession>
<dbReference type="RefSeq" id="WP_151595674.1">
    <property type="nucleotide sequence ID" value="NZ_WBMS02000017.1"/>
</dbReference>
<dbReference type="SMART" id="SM00382">
    <property type="entry name" value="AAA"/>
    <property type="match status" value="1"/>
</dbReference>
<dbReference type="InterPro" id="IPR052156">
    <property type="entry name" value="BCAA_Transport_ATP-bd_LivF"/>
</dbReference>
<evidence type="ECO:0000256" key="2">
    <source>
        <dbReference type="ARBA" id="ARBA00022448"/>
    </source>
</evidence>
<keyword evidence="5" id="KW-0029">Amino-acid transport</keyword>
<evidence type="ECO:0000259" key="6">
    <source>
        <dbReference type="PROSITE" id="PS50893"/>
    </source>
</evidence>
<keyword evidence="2" id="KW-0813">Transport</keyword>
<dbReference type="InterPro" id="IPR027417">
    <property type="entry name" value="P-loop_NTPase"/>
</dbReference>
<name>A0A6I4MBF2_9ACTN</name>
<dbReference type="GO" id="GO:0015658">
    <property type="term" value="F:branched-chain amino acid transmembrane transporter activity"/>
    <property type="evidence" value="ECO:0007669"/>
    <property type="project" value="TreeGrafter"/>
</dbReference>
<dbReference type="PANTHER" id="PTHR43820">
    <property type="entry name" value="HIGH-AFFINITY BRANCHED-CHAIN AMINO ACID TRANSPORT ATP-BINDING PROTEIN LIVF"/>
    <property type="match status" value="1"/>
</dbReference>
<dbReference type="SUPFAM" id="SSF52540">
    <property type="entry name" value="P-loop containing nucleoside triphosphate hydrolases"/>
    <property type="match status" value="1"/>
</dbReference>
<dbReference type="EMBL" id="WBMS02000017">
    <property type="protein sequence ID" value="MWA03003.1"/>
    <property type="molecule type" value="Genomic_DNA"/>
</dbReference>
<feature type="domain" description="ABC transporter" evidence="6">
    <location>
        <begin position="4"/>
        <end position="235"/>
    </location>
</feature>
<evidence type="ECO:0000256" key="5">
    <source>
        <dbReference type="ARBA" id="ARBA00022970"/>
    </source>
</evidence>
<proteinExistence type="inferred from homology"/>
<dbReference type="CDD" id="cd03224">
    <property type="entry name" value="ABC_TM1139_LivF_branched"/>
    <property type="match status" value="1"/>
</dbReference>
<dbReference type="GO" id="GO:0015807">
    <property type="term" value="P:L-amino acid transport"/>
    <property type="evidence" value="ECO:0007669"/>
    <property type="project" value="TreeGrafter"/>
</dbReference>
<dbReference type="InterPro" id="IPR003593">
    <property type="entry name" value="AAA+_ATPase"/>
</dbReference>
<comment type="caution">
    <text evidence="7">The sequence shown here is derived from an EMBL/GenBank/DDBJ whole genome shotgun (WGS) entry which is preliminary data.</text>
</comment>
<protein>
    <submittedName>
        <fullName evidence="7">ATP-binding cassette domain-containing protein</fullName>
    </submittedName>
</protein>
<dbReference type="PANTHER" id="PTHR43820:SF4">
    <property type="entry name" value="HIGH-AFFINITY BRANCHED-CHAIN AMINO ACID TRANSPORT ATP-BINDING PROTEIN LIVF"/>
    <property type="match status" value="1"/>
</dbReference>
<dbReference type="PROSITE" id="PS50893">
    <property type="entry name" value="ABC_TRANSPORTER_2"/>
    <property type="match status" value="1"/>
</dbReference>
<dbReference type="Pfam" id="PF00005">
    <property type="entry name" value="ABC_tran"/>
    <property type="match status" value="1"/>
</dbReference>